<evidence type="ECO:0000256" key="1">
    <source>
        <dbReference type="SAM" id="MobiDB-lite"/>
    </source>
</evidence>
<feature type="region of interest" description="Disordered" evidence="1">
    <location>
        <begin position="36"/>
        <end position="88"/>
    </location>
</feature>
<name>A0A8R7TVS9_TRIUA</name>
<protein>
    <submittedName>
        <fullName evidence="2">Uncharacterized protein</fullName>
    </submittedName>
</protein>
<reference evidence="3" key="1">
    <citation type="journal article" date="2013" name="Nature">
        <title>Draft genome of the wheat A-genome progenitor Triticum urartu.</title>
        <authorList>
            <person name="Ling H.Q."/>
            <person name="Zhao S."/>
            <person name="Liu D."/>
            <person name="Wang J."/>
            <person name="Sun H."/>
            <person name="Zhang C."/>
            <person name="Fan H."/>
            <person name="Li D."/>
            <person name="Dong L."/>
            <person name="Tao Y."/>
            <person name="Gao C."/>
            <person name="Wu H."/>
            <person name="Li Y."/>
            <person name="Cui Y."/>
            <person name="Guo X."/>
            <person name="Zheng S."/>
            <person name="Wang B."/>
            <person name="Yu K."/>
            <person name="Liang Q."/>
            <person name="Yang W."/>
            <person name="Lou X."/>
            <person name="Chen J."/>
            <person name="Feng M."/>
            <person name="Jian J."/>
            <person name="Zhang X."/>
            <person name="Luo G."/>
            <person name="Jiang Y."/>
            <person name="Liu J."/>
            <person name="Wang Z."/>
            <person name="Sha Y."/>
            <person name="Zhang B."/>
            <person name="Wu H."/>
            <person name="Tang D."/>
            <person name="Shen Q."/>
            <person name="Xue P."/>
            <person name="Zou S."/>
            <person name="Wang X."/>
            <person name="Liu X."/>
            <person name="Wang F."/>
            <person name="Yang Y."/>
            <person name="An X."/>
            <person name="Dong Z."/>
            <person name="Zhang K."/>
            <person name="Zhang X."/>
            <person name="Luo M.C."/>
            <person name="Dvorak J."/>
            <person name="Tong Y."/>
            <person name="Wang J."/>
            <person name="Yang H."/>
            <person name="Li Z."/>
            <person name="Wang D."/>
            <person name="Zhang A."/>
            <person name="Wang J."/>
        </authorList>
    </citation>
    <scope>NUCLEOTIDE SEQUENCE</scope>
    <source>
        <strain evidence="3">cv. G1812</strain>
    </source>
</reference>
<dbReference type="Gramene" id="TuG1812G0300002356.01.T01">
    <property type="protein sequence ID" value="TuG1812G0300002356.01.T01"/>
    <property type="gene ID" value="TuG1812G0300002356.01"/>
</dbReference>
<feature type="compositionally biased region" description="Basic residues" evidence="1">
    <location>
        <begin position="42"/>
        <end position="55"/>
    </location>
</feature>
<dbReference type="AlphaFoldDB" id="A0A8R7TVS9"/>
<dbReference type="EnsemblPlants" id="TuG1812G0300002356.01.T01">
    <property type="protein sequence ID" value="TuG1812G0300002356.01.T01"/>
    <property type="gene ID" value="TuG1812G0300002356.01"/>
</dbReference>
<evidence type="ECO:0000313" key="3">
    <source>
        <dbReference type="Proteomes" id="UP000015106"/>
    </source>
</evidence>
<dbReference type="Proteomes" id="UP000015106">
    <property type="component" value="Chromosome 3"/>
</dbReference>
<sequence length="222" mass="24742">MPHGVGETPATGARGIRVEAAALRSPSRLQARFLLHPPASHPSRRIRGVRARRRGSPAAAGTSRQRATPSIRPCRREGRRGDRPWRWDENVHGQPIEPHLRCATPGRILRCHLLSPVRALEERHQPGSNGDDMSPVSSRRSPRTTNPTRSTTCCRSRRSPTSRCWLHRRSPTSFSEASQLVTLSKSFQGLLAVPTSPLWEGYRTSLGPQGVLEVNYLDQVHI</sequence>
<dbReference type="Gramene" id="TuG1812G0300002356.01.T02">
    <property type="protein sequence ID" value="TuG1812G0300002356.01.T02"/>
    <property type="gene ID" value="TuG1812G0300002356.01"/>
</dbReference>
<feature type="compositionally biased region" description="Basic and acidic residues" evidence="1">
    <location>
        <begin position="74"/>
        <end position="88"/>
    </location>
</feature>
<evidence type="ECO:0000313" key="2">
    <source>
        <dbReference type="EnsemblPlants" id="TuG1812G0300002356.01.T02"/>
    </source>
</evidence>
<reference evidence="2" key="3">
    <citation type="submission" date="2022-06" db="UniProtKB">
        <authorList>
            <consortium name="EnsemblPlants"/>
        </authorList>
    </citation>
    <scope>IDENTIFICATION</scope>
</reference>
<feature type="compositionally biased region" description="Low complexity" evidence="1">
    <location>
        <begin position="134"/>
        <end position="154"/>
    </location>
</feature>
<dbReference type="EnsemblPlants" id="TuG1812G0300002356.01.T03">
    <property type="protein sequence ID" value="TuG1812G0300002356.01.T03"/>
    <property type="gene ID" value="TuG1812G0300002356.01"/>
</dbReference>
<reference evidence="2" key="2">
    <citation type="submission" date="2018-03" db="EMBL/GenBank/DDBJ databases">
        <title>The Triticum urartu genome reveals the dynamic nature of wheat genome evolution.</title>
        <authorList>
            <person name="Ling H."/>
            <person name="Ma B."/>
            <person name="Shi X."/>
            <person name="Liu H."/>
            <person name="Dong L."/>
            <person name="Sun H."/>
            <person name="Cao Y."/>
            <person name="Gao Q."/>
            <person name="Zheng S."/>
            <person name="Li Y."/>
            <person name="Yu Y."/>
            <person name="Du H."/>
            <person name="Qi M."/>
            <person name="Li Y."/>
            <person name="Yu H."/>
            <person name="Cui Y."/>
            <person name="Wang N."/>
            <person name="Chen C."/>
            <person name="Wu H."/>
            <person name="Zhao Y."/>
            <person name="Zhang J."/>
            <person name="Li Y."/>
            <person name="Zhou W."/>
            <person name="Zhang B."/>
            <person name="Hu W."/>
            <person name="Eijk M."/>
            <person name="Tang J."/>
            <person name="Witsenboer H."/>
            <person name="Zhao S."/>
            <person name="Li Z."/>
            <person name="Zhang A."/>
            <person name="Wang D."/>
            <person name="Liang C."/>
        </authorList>
    </citation>
    <scope>NUCLEOTIDE SEQUENCE [LARGE SCALE GENOMIC DNA]</scope>
    <source>
        <strain evidence="2">cv. G1812</strain>
    </source>
</reference>
<organism evidence="2 3">
    <name type="scientific">Triticum urartu</name>
    <name type="common">Red wild einkorn</name>
    <name type="synonym">Crithodium urartu</name>
    <dbReference type="NCBI Taxonomy" id="4572"/>
    <lineage>
        <taxon>Eukaryota</taxon>
        <taxon>Viridiplantae</taxon>
        <taxon>Streptophyta</taxon>
        <taxon>Embryophyta</taxon>
        <taxon>Tracheophyta</taxon>
        <taxon>Spermatophyta</taxon>
        <taxon>Magnoliopsida</taxon>
        <taxon>Liliopsida</taxon>
        <taxon>Poales</taxon>
        <taxon>Poaceae</taxon>
        <taxon>BOP clade</taxon>
        <taxon>Pooideae</taxon>
        <taxon>Triticodae</taxon>
        <taxon>Triticeae</taxon>
        <taxon>Triticinae</taxon>
        <taxon>Triticum</taxon>
    </lineage>
</organism>
<feature type="region of interest" description="Disordered" evidence="1">
    <location>
        <begin position="121"/>
        <end position="157"/>
    </location>
</feature>
<dbReference type="EnsemblPlants" id="TuG1812G0300002356.01.T02">
    <property type="protein sequence ID" value="TuG1812G0300002356.01.T02"/>
    <property type="gene ID" value="TuG1812G0300002356.01"/>
</dbReference>
<dbReference type="Gramene" id="TuG1812G0300002356.01.T03">
    <property type="protein sequence ID" value="TuG1812G0300002356.01.T03"/>
    <property type="gene ID" value="TuG1812G0300002356.01"/>
</dbReference>
<keyword evidence="3" id="KW-1185">Reference proteome</keyword>
<proteinExistence type="predicted"/>
<accession>A0A8R7TVS9</accession>